<gene>
    <name evidence="1" type="ORF">CH379_017775</name>
    <name evidence="2" type="ORF">CH379_21340</name>
</gene>
<dbReference type="Proteomes" id="UP000232122">
    <property type="component" value="Unassembled WGS sequence"/>
</dbReference>
<keyword evidence="3" id="KW-1185">Reference proteome</keyword>
<dbReference type="EC" id="3.1.2.-" evidence="1"/>
<proteinExistence type="predicted"/>
<dbReference type="RefSeq" id="WP_100745931.1">
    <property type="nucleotide sequence ID" value="NZ_NPEF02000025.1"/>
</dbReference>
<accession>A0A2N0B348</accession>
<reference evidence="1 3" key="2">
    <citation type="journal article" date="2018" name="Microb. Genom.">
        <title>Deciphering the unexplored Leptospira diversity from soils uncovers genomic evolution to virulence.</title>
        <authorList>
            <person name="Thibeaux R."/>
            <person name="Iraola G."/>
            <person name="Ferres I."/>
            <person name="Bierque E."/>
            <person name="Girault D."/>
            <person name="Soupe-Gilbert M.E."/>
            <person name="Picardeau M."/>
            <person name="Goarant C."/>
        </authorList>
    </citation>
    <scope>NUCLEOTIDE SEQUENCE [LARGE SCALE GENOMIC DNA]</scope>
    <source>
        <strain evidence="1 3">ATI7-C-A5</strain>
    </source>
</reference>
<sequence length="148" mass="16977">MAKPIRYPFSYTQKVSWGDMDAFGHVNHVVYAKYFENARADYFTDLKLWESPDRPSEGGPVITHIEVGYRKQVRYPESLAVTMQVDSVSSRSFKISCTMWNDKDECVSTASGEFIWFNFATQKPMQVPESFRNLFASRTNAPVTGRPV</sequence>
<dbReference type="Pfam" id="PF13279">
    <property type="entry name" value="4HBT_2"/>
    <property type="match status" value="1"/>
</dbReference>
<reference evidence="1" key="3">
    <citation type="submission" date="2023-10" db="EMBL/GenBank/DDBJ databases">
        <authorList>
            <person name="Picardeau M."/>
            <person name="Thibeaux R."/>
        </authorList>
    </citation>
    <scope>NUCLEOTIDE SEQUENCE</scope>
    <source>
        <strain evidence="1">ATI7-C-A5</strain>
    </source>
</reference>
<dbReference type="InterPro" id="IPR050563">
    <property type="entry name" value="4-hydroxybenzoyl-CoA_TE"/>
</dbReference>
<dbReference type="Gene3D" id="3.10.129.10">
    <property type="entry name" value="Hotdog Thioesterase"/>
    <property type="match status" value="1"/>
</dbReference>
<dbReference type="EMBL" id="NPEF01000431">
    <property type="protein sequence ID" value="PJZ90967.1"/>
    <property type="molecule type" value="Genomic_DNA"/>
</dbReference>
<dbReference type="PANTHER" id="PTHR31793">
    <property type="entry name" value="4-HYDROXYBENZOYL-COA THIOESTERASE FAMILY MEMBER"/>
    <property type="match status" value="1"/>
</dbReference>
<evidence type="ECO:0000313" key="2">
    <source>
        <dbReference type="EMBL" id="PJZ90967.1"/>
    </source>
</evidence>
<dbReference type="SUPFAM" id="SSF54637">
    <property type="entry name" value="Thioesterase/thiol ester dehydrase-isomerase"/>
    <property type="match status" value="1"/>
</dbReference>
<accession>A0A2N0BNS9</accession>
<protein>
    <submittedName>
        <fullName evidence="1 2">Thioesterase</fullName>
        <ecNumber evidence="1">3.1.2.-</ecNumber>
    </submittedName>
</protein>
<comment type="caution">
    <text evidence="2">The sequence shown here is derived from an EMBL/GenBank/DDBJ whole genome shotgun (WGS) entry which is preliminary data.</text>
</comment>
<dbReference type="CDD" id="cd00586">
    <property type="entry name" value="4HBT"/>
    <property type="match status" value="1"/>
</dbReference>
<dbReference type="EMBL" id="NPEF02000025">
    <property type="protein sequence ID" value="MDV6237485.1"/>
    <property type="molecule type" value="Genomic_DNA"/>
</dbReference>
<keyword evidence="1" id="KW-0378">Hydrolase</keyword>
<evidence type="ECO:0000313" key="1">
    <source>
        <dbReference type="EMBL" id="MDV6237485.1"/>
    </source>
</evidence>
<dbReference type="PANTHER" id="PTHR31793:SF40">
    <property type="entry name" value="ACYL-COA THIOESTER HYDROLASE, YBGC_YBAW FAMILY"/>
    <property type="match status" value="1"/>
</dbReference>
<dbReference type="InterPro" id="IPR029069">
    <property type="entry name" value="HotDog_dom_sf"/>
</dbReference>
<reference evidence="2" key="1">
    <citation type="submission" date="2017-07" db="EMBL/GenBank/DDBJ databases">
        <title>Leptospira spp. isolated from tropical soils.</title>
        <authorList>
            <person name="Thibeaux R."/>
            <person name="Iraola G."/>
            <person name="Ferres I."/>
            <person name="Bierque E."/>
            <person name="Girault D."/>
            <person name="Soupe-Gilbert M.-E."/>
            <person name="Picardeau M."/>
            <person name="Goarant C."/>
        </authorList>
    </citation>
    <scope>NUCLEOTIDE SEQUENCE [LARGE SCALE GENOMIC DNA]</scope>
    <source>
        <strain evidence="2">ATI7-C-A5</strain>
    </source>
</reference>
<evidence type="ECO:0000313" key="3">
    <source>
        <dbReference type="Proteomes" id="UP000232122"/>
    </source>
</evidence>
<name>A0A2N0B348_9LEPT</name>
<dbReference type="GO" id="GO:0047617">
    <property type="term" value="F:fatty acyl-CoA hydrolase activity"/>
    <property type="evidence" value="ECO:0007669"/>
    <property type="project" value="TreeGrafter"/>
</dbReference>
<organism evidence="2">
    <name type="scientific">Leptospira ellisii</name>
    <dbReference type="NCBI Taxonomy" id="2023197"/>
    <lineage>
        <taxon>Bacteria</taxon>
        <taxon>Pseudomonadati</taxon>
        <taxon>Spirochaetota</taxon>
        <taxon>Spirochaetia</taxon>
        <taxon>Leptospirales</taxon>
        <taxon>Leptospiraceae</taxon>
        <taxon>Leptospira</taxon>
    </lineage>
</organism>
<dbReference type="OrthoDB" id="9799036at2"/>
<dbReference type="AlphaFoldDB" id="A0A2N0B348"/>